<dbReference type="InterPro" id="IPR044926">
    <property type="entry name" value="RGS_subdomain_2"/>
</dbReference>
<name>A0A0G4IYZ1_PLABS</name>
<keyword evidence="8" id="KW-0325">Glycoprotein</keyword>
<dbReference type="SUPFAM" id="SSF53850">
    <property type="entry name" value="Periplasmic binding protein-like II"/>
    <property type="match status" value="1"/>
</dbReference>
<evidence type="ECO:0000256" key="6">
    <source>
        <dbReference type="ARBA" id="ARBA00023136"/>
    </source>
</evidence>
<dbReference type="InterPro" id="IPR001638">
    <property type="entry name" value="Solute-binding_3/MltF_N"/>
</dbReference>
<evidence type="ECO:0000256" key="5">
    <source>
        <dbReference type="ARBA" id="ARBA00023065"/>
    </source>
</evidence>
<evidence type="ECO:0000256" key="4">
    <source>
        <dbReference type="ARBA" id="ARBA00022989"/>
    </source>
</evidence>
<dbReference type="Gene3D" id="1.10.490.10">
    <property type="entry name" value="Globins"/>
    <property type="match status" value="1"/>
</dbReference>
<evidence type="ECO:0000256" key="10">
    <source>
        <dbReference type="ARBA" id="ARBA00023303"/>
    </source>
</evidence>
<dbReference type="InterPro" id="IPR036305">
    <property type="entry name" value="RGS_sf"/>
</dbReference>
<dbReference type="GO" id="GO:0019825">
    <property type="term" value="F:oxygen binding"/>
    <property type="evidence" value="ECO:0007669"/>
    <property type="project" value="InterPro"/>
</dbReference>
<feature type="domain" description="Globin" evidence="14">
    <location>
        <begin position="649"/>
        <end position="789"/>
    </location>
</feature>
<keyword evidence="6 12" id="KW-0472">Membrane</keyword>
<dbReference type="Gene3D" id="1.10.167.10">
    <property type="entry name" value="Regulator of G-protein Signalling 4, domain 2"/>
    <property type="match status" value="1"/>
</dbReference>
<dbReference type="Pfam" id="PF00497">
    <property type="entry name" value="SBP_bac_3"/>
    <property type="match status" value="1"/>
</dbReference>
<dbReference type="GO" id="GO:0016020">
    <property type="term" value="C:membrane"/>
    <property type="evidence" value="ECO:0007669"/>
    <property type="project" value="UniProtKB-SubCell"/>
</dbReference>
<comment type="subcellular location">
    <subcellularLocation>
        <location evidence="1">Membrane</location>
        <topology evidence="1">Multi-pass membrane protein</topology>
    </subcellularLocation>
</comment>
<gene>
    <name evidence="15" type="ORF">PBRA_007975</name>
</gene>
<evidence type="ECO:0000256" key="2">
    <source>
        <dbReference type="ARBA" id="ARBA00022448"/>
    </source>
</evidence>
<evidence type="ECO:0000259" key="14">
    <source>
        <dbReference type="PROSITE" id="PS01033"/>
    </source>
</evidence>
<protein>
    <recommendedName>
        <fullName evidence="14">Globin domain-containing protein</fullName>
    </recommendedName>
</protein>
<evidence type="ECO:0000256" key="11">
    <source>
        <dbReference type="SAM" id="MobiDB-lite"/>
    </source>
</evidence>
<feature type="chain" id="PRO_5005193292" description="Globin domain-containing protein" evidence="13">
    <location>
        <begin position="20"/>
        <end position="894"/>
    </location>
</feature>
<dbReference type="InterPro" id="IPR001320">
    <property type="entry name" value="Iontro_rcpt_C"/>
</dbReference>
<proteinExistence type="predicted"/>
<dbReference type="InterPro" id="IPR012292">
    <property type="entry name" value="Globin/Proto"/>
</dbReference>
<dbReference type="Gene3D" id="3.40.190.10">
    <property type="entry name" value="Periplasmic binding protein-like II"/>
    <property type="match status" value="3"/>
</dbReference>
<keyword evidence="16" id="KW-1185">Reference proteome</keyword>
<keyword evidence="5" id="KW-0406">Ion transport</keyword>
<dbReference type="PANTHER" id="PTHR18966">
    <property type="entry name" value="IONOTROPIC GLUTAMATE RECEPTOR"/>
    <property type="match status" value="1"/>
</dbReference>
<dbReference type="OrthoDB" id="5984008at2759"/>
<dbReference type="Pfam" id="PF00042">
    <property type="entry name" value="Globin"/>
    <property type="match status" value="1"/>
</dbReference>
<keyword evidence="13" id="KW-0732">Signal</keyword>
<keyword evidence="7" id="KW-0675">Receptor</keyword>
<evidence type="ECO:0000256" key="13">
    <source>
        <dbReference type="SAM" id="SignalP"/>
    </source>
</evidence>
<evidence type="ECO:0000313" key="15">
    <source>
        <dbReference type="EMBL" id="CEP00241.1"/>
    </source>
</evidence>
<evidence type="ECO:0000313" key="16">
    <source>
        <dbReference type="Proteomes" id="UP000039324"/>
    </source>
</evidence>
<accession>A0A0G4IYZ1</accession>
<feature type="signal peptide" evidence="13">
    <location>
        <begin position="1"/>
        <end position="19"/>
    </location>
</feature>
<evidence type="ECO:0000256" key="3">
    <source>
        <dbReference type="ARBA" id="ARBA00022692"/>
    </source>
</evidence>
<evidence type="ECO:0000256" key="7">
    <source>
        <dbReference type="ARBA" id="ARBA00023170"/>
    </source>
</evidence>
<dbReference type="GO" id="GO:0015276">
    <property type="term" value="F:ligand-gated monoatomic ion channel activity"/>
    <property type="evidence" value="ECO:0007669"/>
    <property type="project" value="InterPro"/>
</dbReference>
<dbReference type="AlphaFoldDB" id="A0A0G4IYZ1"/>
<keyword evidence="2" id="KW-0813">Transport</keyword>
<evidence type="ECO:0000256" key="1">
    <source>
        <dbReference type="ARBA" id="ARBA00004141"/>
    </source>
</evidence>
<keyword evidence="10" id="KW-0407">Ion channel</keyword>
<evidence type="ECO:0000256" key="9">
    <source>
        <dbReference type="ARBA" id="ARBA00023286"/>
    </source>
</evidence>
<dbReference type="Proteomes" id="UP000039324">
    <property type="component" value="Unassembled WGS sequence"/>
</dbReference>
<keyword evidence="9" id="KW-1071">Ligand-gated ion channel</keyword>
<evidence type="ECO:0000256" key="8">
    <source>
        <dbReference type="ARBA" id="ARBA00023180"/>
    </source>
</evidence>
<dbReference type="SUPFAM" id="SSF46458">
    <property type="entry name" value="Globin-like"/>
    <property type="match status" value="1"/>
</dbReference>
<feature type="transmembrane region" description="Helical" evidence="12">
    <location>
        <begin position="154"/>
        <end position="179"/>
    </location>
</feature>
<evidence type="ECO:0000256" key="12">
    <source>
        <dbReference type="SAM" id="Phobius"/>
    </source>
</evidence>
<dbReference type="Pfam" id="PF00060">
    <property type="entry name" value="Lig_chan"/>
    <property type="match status" value="1"/>
</dbReference>
<reference evidence="15 16" key="1">
    <citation type="submission" date="2015-02" db="EMBL/GenBank/DDBJ databases">
        <authorList>
            <person name="Chooi Y.-H."/>
        </authorList>
    </citation>
    <scope>NUCLEOTIDE SEQUENCE [LARGE SCALE GENOMIC DNA]</scope>
    <source>
        <strain evidence="15">E3</strain>
    </source>
</reference>
<feature type="transmembrane region" description="Helical" evidence="12">
    <location>
        <begin position="416"/>
        <end position="436"/>
    </location>
</feature>
<organism evidence="15 16">
    <name type="scientific">Plasmodiophora brassicae</name>
    <name type="common">Clubroot disease agent</name>
    <dbReference type="NCBI Taxonomy" id="37360"/>
    <lineage>
        <taxon>Eukaryota</taxon>
        <taxon>Sar</taxon>
        <taxon>Rhizaria</taxon>
        <taxon>Endomyxa</taxon>
        <taxon>Phytomyxea</taxon>
        <taxon>Plasmodiophorida</taxon>
        <taxon>Plasmodiophoridae</taxon>
        <taxon>Plasmodiophora</taxon>
    </lineage>
</organism>
<dbReference type="STRING" id="37360.A0A0G4IYZ1"/>
<dbReference type="InterPro" id="IPR015683">
    <property type="entry name" value="Ionotropic_Glu_rcpt"/>
</dbReference>
<sequence length="894" mass="100937">MAMAGILAVLLVGVGTAQATEEWARVRNPFQSPSAAPYATLKIAVKLSPPFVMQGDEAGAFTGFTIDIWERMKLSDYNEYRVYATDQEVLAAVSSGVADIGMAAISITKEREEMGVDFSHSFFESGFQVLTHSDMSAVTAVAKALGSAMTLLNVFILLVILELVLCVACVIWIVEVVLCPDVSKTFVRRRPVKGILDAFRWVLLSLIRRGPSRPNHWVTRVIAVMLNVLSLLVVASLTAYLTALAMRVSAASTIQGIDDLHTRSVGTTKGSTAEVFLRKQTVYSRIVRYDNTAAMFAGFSRRDLDAIVYDCNLHMRALELSLMPCLDPILQYHVMNGQYSDRALIVGPIIRPQSYGFATREAAGWDRGKLLALRERINRAILLIRDDDSYHYLHQTYFSNIDRSVVRESVATWRTIAWFIGLSVVVPVSLFAVYHMQKKYKRKRVRDTWFDDELENRLSQANLPVDVLLRVEQQRALLLLAEAVRGETNKERVSTMQYLSENKFRASLRQQQRRVLDILDNRNPYQRPACDSGRCDMDAGSMDGDLLSLFLQSKACEAMLLRTAASDYSLERIYFYRHLCLYLSDTDPESCREQENRMLRLFVEDDAEHEVNISEELREELIEDPSQRDLWVCAHCEVSHMICRGEFLELSMAVTDLVKTTWLEAIAYTGPNGETMQTIFYTRLFSEMPEARNLFTSGDMSKQEVMFGHIMTDAVTILTNFEALVKKMAWLGERHRHLGIGHDHFATLGRCLVDTVEEVIGPERFNAETRSAWEMVYDLMSTIMLLAIDKNNMDILGITLRHRDESRAEKPGSRRQSRKRGSCCATSTGTPGDNYVAEETGSDELRVDVDGQQLALLLVPQRLGRRRRLLLAVLAALLLAVVLIVVVVVVVTQR</sequence>
<dbReference type="SUPFAM" id="SSF48097">
    <property type="entry name" value="Regulator of G-protein signaling, RGS"/>
    <property type="match status" value="1"/>
</dbReference>
<dbReference type="GO" id="GO:0020037">
    <property type="term" value="F:heme binding"/>
    <property type="evidence" value="ECO:0007669"/>
    <property type="project" value="InterPro"/>
</dbReference>
<dbReference type="InterPro" id="IPR009050">
    <property type="entry name" value="Globin-like_sf"/>
</dbReference>
<keyword evidence="3 12" id="KW-0812">Transmembrane</keyword>
<dbReference type="InterPro" id="IPR000971">
    <property type="entry name" value="Globin"/>
</dbReference>
<dbReference type="EMBL" id="CDSF01000099">
    <property type="protein sequence ID" value="CEP00241.1"/>
    <property type="molecule type" value="Genomic_DNA"/>
</dbReference>
<feature type="region of interest" description="Disordered" evidence="11">
    <location>
        <begin position="806"/>
        <end position="836"/>
    </location>
</feature>
<feature type="transmembrane region" description="Helical" evidence="12">
    <location>
        <begin position="869"/>
        <end position="891"/>
    </location>
</feature>
<dbReference type="PROSITE" id="PS01033">
    <property type="entry name" value="GLOBIN"/>
    <property type="match status" value="1"/>
</dbReference>
<feature type="transmembrane region" description="Helical" evidence="12">
    <location>
        <begin position="217"/>
        <end position="241"/>
    </location>
</feature>
<keyword evidence="4 12" id="KW-1133">Transmembrane helix</keyword>